<dbReference type="InterPro" id="IPR003660">
    <property type="entry name" value="HAMP_dom"/>
</dbReference>
<dbReference type="Pfam" id="PF00990">
    <property type="entry name" value="GGDEF"/>
    <property type="match status" value="1"/>
</dbReference>
<evidence type="ECO:0000259" key="2">
    <source>
        <dbReference type="PROSITE" id="PS50883"/>
    </source>
</evidence>
<dbReference type="Gene3D" id="3.20.20.450">
    <property type="entry name" value="EAL domain"/>
    <property type="match status" value="1"/>
</dbReference>
<dbReference type="InterPro" id="IPR043128">
    <property type="entry name" value="Rev_trsase/Diguanyl_cyclase"/>
</dbReference>
<dbReference type="PANTHER" id="PTHR33121:SF79">
    <property type="entry name" value="CYCLIC DI-GMP PHOSPHODIESTERASE PDED-RELATED"/>
    <property type="match status" value="1"/>
</dbReference>
<dbReference type="InterPro" id="IPR050706">
    <property type="entry name" value="Cyclic-di-GMP_PDE-like"/>
</dbReference>
<comment type="caution">
    <text evidence="5">The sequence shown here is derived from an EMBL/GenBank/DDBJ whole genome shotgun (WGS) entry which is preliminary data.</text>
</comment>
<organism evidence="5 6">
    <name type="scientific">Brumicola pallidula DSM 14239 = ACAM 615</name>
    <dbReference type="NCBI Taxonomy" id="1121922"/>
    <lineage>
        <taxon>Bacteria</taxon>
        <taxon>Pseudomonadati</taxon>
        <taxon>Pseudomonadota</taxon>
        <taxon>Gammaproteobacteria</taxon>
        <taxon>Alteromonadales</taxon>
        <taxon>Alteromonadaceae</taxon>
        <taxon>Brumicola</taxon>
    </lineage>
</organism>
<dbReference type="SMART" id="SM00052">
    <property type="entry name" value="EAL"/>
    <property type="match status" value="1"/>
</dbReference>
<dbReference type="SUPFAM" id="SSF55073">
    <property type="entry name" value="Nucleotide cyclase"/>
    <property type="match status" value="1"/>
</dbReference>
<dbReference type="Gene3D" id="3.30.70.270">
    <property type="match status" value="1"/>
</dbReference>
<dbReference type="SUPFAM" id="SSF158472">
    <property type="entry name" value="HAMP domain-like"/>
    <property type="match status" value="1"/>
</dbReference>
<dbReference type="Pfam" id="PF16448">
    <property type="entry name" value="LapD_MoxY_N"/>
    <property type="match status" value="1"/>
</dbReference>
<dbReference type="PROSITE" id="PS50885">
    <property type="entry name" value="HAMP"/>
    <property type="match status" value="1"/>
</dbReference>
<dbReference type="PANTHER" id="PTHR33121">
    <property type="entry name" value="CYCLIC DI-GMP PHOSPHODIESTERASE PDEF"/>
    <property type="match status" value="1"/>
</dbReference>
<dbReference type="SUPFAM" id="SSF141868">
    <property type="entry name" value="EAL domain-like"/>
    <property type="match status" value="1"/>
</dbReference>
<protein>
    <submittedName>
        <fullName evidence="5">Diguanylate cyclase/phosphodiesterase</fullName>
    </submittedName>
</protein>
<dbReference type="Gene3D" id="6.10.340.10">
    <property type="match status" value="1"/>
</dbReference>
<evidence type="ECO:0000313" key="6">
    <source>
        <dbReference type="Proteomes" id="UP000006251"/>
    </source>
</evidence>
<dbReference type="Gene3D" id="6.20.270.20">
    <property type="entry name" value="LapD/MoxY periplasmic domain"/>
    <property type="match status" value="1"/>
</dbReference>
<dbReference type="InterPro" id="IPR032244">
    <property type="entry name" value="LapD_MoxY_N"/>
</dbReference>
<gene>
    <name evidence="5" type="ORF">GPAL_2333</name>
</gene>
<dbReference type="AlphaFoldDB" id="K6Y8W3"/>
<dbReference type="OrthoDB" id="9816034at2"/>
<keyword evidence="1" id="KW-0812">Transmembrane</keyword>
<evidence type="ECO:0000259" key="3">
    <source>
        <dbReference type="PROSITE" id="PS50885"/>
    </source>
</evidence>
<dbReference type="Proteomes" id="UP000006251">
    <property type="component" value="Unassembled WGS sequence"/>
</dbReference>
<feature type="transmembrane region" description="Helical" evidence="1">
    <location>
        <begin position="153"/>
        <end position="172"/>
    </location>
</feature>
<name>K6Y8W3_9ALTE</name>
<dbReference type="InterPro" id="IPR042461">
    <property type="entry name" value="LapD_MoxY_peri_C"/>
</dbReference>
<dbReference type="GO" id="GO:0071111">
    <property type="term" value="F:cyclic-guanylate-specific phosphodiesterase activity"/>
    <property type="evidence" value="ECO:0007669"/>
    <property type="project" value="InterPro"/>
</dbReference>
<keyword evidence="1" id="KW-0472">Membrane</keyword>
<feature type="domain" description="EAL" evidence="2">
    <location>
        <begin position="405"/>
        <end position="644"/>
    </location>
</feature>
<dbReference type="InterPro" id="IPR001633">
    <property type="entry name" value="EAL_dom"/>
</dbReference>
<evidence type="ECO:0000259" key="4">
    <source>
        <dbReference type="PROSITE" id="PS50887"/>
    </source>
</evidence>
<dbReference type="SMART" id="SM00267">
    <property type="entry name" value="GGDEF"/>
    <property type="match status" value="1"/>
</dbReference>
<dbReference type="CDD" id="cd01948">
    <property type="entry name" value="EAL"/>
    <property type="match status" value="1"/>
</dbReference>
<dbReference type="PROSITE" id="PS50887">
    <property type="entry name" value="GGDEF"/>
    <property type="match status" value="1"/>
</dbReference>
<proteinExistence type="predicted"/>
<feature type="domain" description="GGDEF" evidence="4">
    <location>
        <begin position="267"/>
        <end position="399"/>
    </location>
</feature>
<dbReference type="GO" id="GO:0016020">
    <property type="term" value="C:membrane"/>
    <property type="evidence" value="ECO:0007669"/>
    <property type="project" value="InterPro"/>
</dbReference>
<dbReference type="STRING" id="1121922.GCA_000428905_02707"/>
<evidence type="ECO:0000256" key="1">
    <source>
        <dbReference type="SAM" id="Phobius"/>
    </source>
</evidence>
<reference evidence="6" key="1">
    <citation type="journal article" date="2014" name="Environ. Microbiol.">
        <title>Comparative genomics of the marine bacterial genus Glaciecola reveals the high degree of genomic diversity and genomic characteristic for cold adaptation.</title>
        <authorList>
            <person name="Qin Q.L."/>
            <person name="Xie B.B."/>
            <person name="Yu Y."/>
            <person name="Shu Y.L."/>
            <person name="Rong J.C."/>
            <person name="Zhang Y.J."/>
            <person name="Zhao D.L."/>
            <person name="Chen X.L."/>
            <person name="Zhang X.Y."/>
            <person name="Chen B."/>
            <person name="Zhou B.C."/>
            <person name="Zhang Y.Z."/>
        </authorList>
    </citation>
    <scope>NUCLEOTIDE SEQUENCE [LARGE SCALE GENOMIC DNA]</scope>
    <source>
        <strain evidence="6">ACAM 615</strain>
    </source>
</reference>
<dbReference type="InterPro" id="IPR000160">
    <property type="entry name" value="GGDEF_dom"/>
</dbReference>
<keyword evidence="1" id="KW-1133">Transmembrane helix</keyword>
<dbReference type="PROSITE" id="PS50883">
    <property type="entry name" value="EAL"/>
    <property type="match status" value="1"/>
</dbReference>
<dbReference type="GO" id="GO:0007165">
    <property type="term" value="P:signal transduction"/>
    <property type="evidence" value="ECO:0007669"/>
    <property type="project" value="InterPro"/>
</dbReference>
<feature type="domain" description="HAMP" evidence="3">
    <location>
        <begin position="173"/>
        <end position="225"/>
    </location>
</feature>
<accession>K6Y8W3</accession>
<sequence length="644" mass="71975">MSLAKQFGIGFFVILFLVFIGTLWVNVNNTRDFIQQQLASHAQDTATSLGLSITPYVGDEANIPIIETMTNAIFDRGYYQSIRLTEPGGVIILDKNNPEAMQSVPEWFIDMFIIKAPVAVTNLNTGWQIAGTLQVTSNPGFGYEQLWRNTVETFWVIVAIFILALMFVWAMVRLITRPLIDVVTQVEAISNKNFGVVKNVPHTPELSICVNAVNRMSEKLSKMFTQLSEQSEKYREFAYSDSLTKVGNRRAFELSLRQILTDSEQHSQGFLLIIRCSSLAQVNNGFGAEVGDRYLLSVCDAIKNVSSRSFSQFNLYRLNGADFSLVVEDCSKKQCIELLEALATLFLSLEKTEYEQGTAHIGATEFVCGNDLKATMEKVDSALAIASTASRRWQLASNLNVVQGNQAWREKIQKLIEIGTADFAKQPIVSKAGDVLYEEWFARLPNRSSSELLPMAQLVPASVRLDYADKLDQMILTAALLKIPSAEGAVGINISRISMLDPKFQAWLLLKLPQNSDICAKLVLEIPERALVNDVNQLSGFVKKLKQLGVKITVERFGAQLAGITHLRDIRPDYLKLDGRFIRHIQNEPDNQLFVQSLVSIAHGLNIKIIAEMVESIEESDWLKKAGIDYQQGYFIGAPRANNN</sequence>
<dbReference type="RefSeq" id="WP_006011797.1">
    <property type="nucleotide sequence ID" value="NZ_AUAV01000014.1"/>
</dbReference>
<evidence type="ECO:0000313" key="5">
    <source>
        <dbReference type="EMBL" id="GAC29194.1"/>
    </source>
</evidence>
<dbReference type="Pfam" id="PF00563">
    <property type="entry name" value="EAL"/>
    <property type="match status" value="1"/>
</dbReference>
<dbReference type="EMBL" id="BAEQ01000042">
    <property type="protein sequence ID" value="GAC29194.1"/>
    <property type="molecule type" value="Genomic_DNA"/>
</dbReference>
<feature type="transmembrane region" description="Helical" evidence="1">
    <location>
        <begin position="6"/>
        <end position="27"/>
    </location>
</feature>
<keyword evidence="6" id="KW-1185">Reference proteome</keyword>
<dbReference type="InterPro" id="IPR029787">
    <property type="entry name" value="Nucleotide_cyclase"/>
</dbReference>
<dbReference type="Gene3D" id="3.30.110.200">
    <property type="match status" value="1"/>
</dbReference>
<dbReference type="InterPro" id="IPR035919">
    <property type="entry name" value="EAL_sf"/>
</dbReference>